<dbReference type="PaxDb" id="3827-XP_004489354.1"/>
<reference evidence="3" key="2">
    <citation type="submission" date="2025-08" db="UniProtKB">
        <authorList>
            <consortium name="RefSeq"/>
        </authorList>
    </citation>
    <scope>IDENTIFICATION</scope>
    <source>
        <tissue evidence="3">Etiolated seedlings</tissue>
    </source>
</reference>
<accession>A0A1S2XHA4</accession>
<dbReference type="Proteomes" id="UP000087171">
    <property type="component" value="Chromosome Ca2"/>
</dbReference>
<dbReference type="eggNOG" id="ENOG502S94J">
    <property type="taxonomic scope" value="Eukaryota"/>
</dbReference>
<keyword evidence="1" id="KW-1133">Transmembrane helix</keyword>
<evidence type="ECO:0000256" key="1">
    <source>
        <dbReference type="SAM" id="Phobius"/>
    </source>
</evidence>
<evidence type="ECO:0000313" key="2">
    <source>
        <dbReference type="Proteomes" id="UP000087171"/>
    </source>
</evidence>
<dbReference type="KEGG" id="cam:101501861"/>
<organism evidence="2 3">
    <name type="scientific">Cicer arietinum</name>
    <name type="common">Chickpea</name>
    <name type="synonym">Garbanzo</name>
    <dbReference type="NCBI Taxonomy" id="3827"/>
    <lineage>
        <taxon>Eukaryota</taxon>
        <taxon>Viridiplantae</taxon>
        <taxon>Streptophyta</taxon>
        <taxon>Embryophyta</taxon>
        <taxon>Tracheophyta</taxon>
        <taxon>Spermatophyta</taxon>
        <taxon>Magnoliopsida</taxon>
        <taxon>eudicotyledons</taxon>
        <taxon>Gunneridae</taxon>
        <taxon>Pentapetalae</taxon>
        <taxon>rosids</taxon>
        <taxon>fabids</taxon>
        <taxon>Fabales</taxon>
        <taxon>Fabaceae</taxon>
        <taxon>Papilionoideae</taxon>
        <taxon>50 kb inversion clade</taxon>
        <taxon>NPAAA clade</taxon>
        <taxon>Hologalegina</taxon>
        <taxon>IRL clade</taxon>
        <taxon>Cicereae</taxon>
        <taxon>Cicer</taxon>
    </lineage>
</organism>
<name>A0A1S2XHA4_CICAR</name>
<sequence length="196" mass="23213">MEMKKRECERETKVEELNEDSIYTIMFTLGTFFVMVCLKSFLVEKWRAYVFLILNVILLAILFMSMKPCYWSSKSLESESNVEEVKNENKEKERVCHENFQEIEENKECYIKQCCTSINTSTSIHHVNVENEIEIEEEEDEDDENVPMLSKEELNERVEAFIAMFRKHLISDVKQAENFKLQKTSNLTSKFEVPCC</sequence>
<dbReference type="PANTHER" id="PTHR35997:SF5">
    <property type="entry name" value="OS09G0539700 PROTEIN"/>
    <property type="match status" value="1"/>
</dbReference>
<gene>
    <name evidence="3" type="primary">LOC101501861</name>
</gene>
<dbReference type="PANTHER" id="PTHR35997">
    <property type="entry name" value="COTTON FIBER PROTEIN-RELATED"/>
    <property type="match status" value="1"/>
</dbReference>
<dbReference type="AlphaFoldDB" id="A0A1S2XHA4"/>
<evidence type="ECO:0000313" key="3">
    <source>
        <dbReference type="RefSeq" id="XP_004489354.1"/>
    </source>
</evidence>
<dbReference type="GeneID" id="101501861"/>
<keyword evidence="1" id="KW-0472">Membrane</keyword>
<feature type="transmembrane region" description="Helical" evidence="1">
    <location>
        <begin position="48"/>
        <end position="66"/>
    </location>
</feature>
<keyword evidence="2" id="KW-1185">Reference proteome</keyword>
<dbReference type="RefSeq" id="XP_004489354.1">
    <property type="nucleotide sequence ID" value="XM_004489297.3"/>
</dbReference>
<feature type="transmembrane region" description="Helical" evidence="1">
    <location>
        <begin position="21"/>
        <end position="42"/>
    </location>
</feature>
<protein>
    <submittedName>
        <fullName evidence="3">Uncharacterized protein LOC101501861</fullName>
    </submittedName>
</protein>
<proteinExistence type="predicted"/>
<reference evidence="2" key="1">
    <citation type="journal article" date="2013" name="Nat. Biotechnol.">
        <title>Draft genome sequence of chickpea (Cicer arietinum) provides a resource for trait improvement.</title>
        <authorList>
            <person name="Varshney R.K."/>
            <person name="Song C."/>
            <person name="Saxena R.K."/>
            <person name="Azam S."/>
            <person name="Yu S."/>
            <person name="Sharpe A.G."/>
            <person name="Cannon S."/>
            <person name="Baek J."/>
            <person name="Rosen B.D."/>
            <person name="Tar'an B."/>
            <person name="Millan T."/>
            <person name="Zhang X."/>
            <person name="Ramsay L.D."/>
            <person name="Iwata A."/>
            <person name="Wang Y."/>
            <person name="Nelson W."/>
            <person name="Farmer A.D."/>
            <person name="Gaur P.M."/>
            <person name="Soderlund C."/>
            <person name="Penmetsa R.V."/>
            <person name="Xu C."/>
            <person name="Bharti A.K."/>
            <person name="He W."/>
            <person name="Winter P."/>
            <person name="Zhao S."/>
            <person name="Hane J.K."/>
            <person name="Carrasquilla-Garcia N."/>
            <person name="Condie J.A."/>
            <person name="Upadhyaya H.D."/>
            <person name="Luo M.C."/>
            <person name="Thudi M."/>
            <person name="Gowda C.L."/>
            <person name="Singh N.P."/>
            <person name="Lichtenzveig J."/>
            <person name="Gali K.K."/>
            <person name="Rubio J."/>
            <person name="Nadarajan N."/>
            <person name="Dolezel J."/>
            <person name="Bansal K.C."/>
            <person name="Xu X."/>
            <person name="Edwards D."/>
            <person name="Zhang G."/>
            <person name="Kahl G."/>
            <person name="Gil J."/>
            <person name="Singh K.B."/>
            <person name="Datta S.K."/>
            <person name="Jackson S.A."/>
            <person name="Wang J."/>
            <person name="Cook D.R."/>
        </authorList>
    </citation>
    <scope>NUCLEOTIDE SEQUENCE [LARGE SCALE GENOMIC DNA]</scope>
    <source>
        <strain evidence="2">cv. CDC Frontier</strain>
    </source>
</reference>
<dbReference type="OrthoDB" id="1725777at2759"/>
<keyword evidence="1" id="KW-0812">Transmembrane</keyword>